<proteinExistence type="predicted"/>
<name>A0A9R1QH58_TRITD</name>
<dbReference type="Proteomes" id="UP000324705">
    <property type="component" value="Chromosome 3B"/>
</dbReference>
<protein>
    <recommendedName>
        <fullName evidence="4">Serine-threonine/tyrosine-protein kinase catalytic domain-containing protein</fullName>
    </recommendedName>
</protein>
<dbReference type="InterPro" id="IPR011009">
    <property type="entry name" value="Kinase-like_dom_sf"/>
</dbReference>
<sequence>MAGTASSHACSAPLLPSISSDPVRASPTPDGSHAAPATPAPRAPPVVAAAHQRRALLSPRHTRSCRCCAGADVGKVWARRAYPYDEIEPRWQALWEEHPGRLQAQGLHPRHVLLPKPLPSVPAAKSHASTYVLGCWNNWLHRSDVYSSGIVLLELLKGMKTVDNDCNLHQLIMCTDMGLVQKVFQLALLCTKQHPIDRPRMHEEARVLLWLMPAPAV</sequence>
<reference evidence="2 3" key="1">
    <citation type="submission" date="2017-09" db="EMBL/GenBank/DDBJ databases">
        <authorList>
            <consortium name="International Durum Wheat Genome Sequencing Consortium (IDWGSC)"/>
            <person name="Milanesi L."/>
        </authorList>
    </citation>
    <scope>NUCLEOTIDE SEQUENCE [LARGE SCALE GENOMIC DNA]</scope>
    <source>
        <strain evidence="3">cv. Svevo</strain>
    </source>
</reference>
<evidence type="ECO:0008006" key="4">
    <source>
        <dbReference type="Google" id="ProtNLM"/>
    </source>
</evidence>
<gene>
    <name evidence="2" type="ORF">TRITD_3Bv1G106670</name>
</gene>
<feature type="region of interest" description="Disordered" evidence="1">
    <location>
        <begin position="1"/>
        <end position="51"/>
    </location>
</feature>
<dbReference type="AlphaFoldDB" id="A0A9R1QH58"/>
<dbReference type="EMBL" id="LT934116">
    <property type="protein sequence ID" value="VAH76525.1"/>
    <property type="molecule type" value="Genomic_DNA"/>
</dbReference>
<dbReference type="Gene3D" id="1.10.510.10">
    <property type="entry name" value="Transferase(Phosphotransferase) domain 1"/>
    <property type="match status" value="1"/>
</dbReference>
<keyword evidence="3" id="KW-1185">Reference proteome</keyword>
<evidence type="ECO:0000256" key="1">
    <source>
        <dbReference type="SAM" id="MobiDB-lite"/>
    </source>
</evidence>
<dbReference type="SUPFAM" id="SSF56112">
    <property type="entry name" value="Protein kinase-like (PK-like)"/>
    <property type="match status" value="1"/>
</dbReference>
<organism evidence="2 3">
    <name type="scientific">Triticum turgidum subsp. durum</name>
    <name type="common">Durum wheat</name>
    <name type="synonym">Triticum durum</name>
    <dbReference type="NCBI Taxonomy" id="4567"/>
    <lineage>
        <taxon>Eukaryota</taxon>
        <taxon>Viridiplantae</taxon>
        <taxon>Streptophyta</taxon>
        <taxon>Embryophyta</taxon>
        <taxon>Tracheophyta</taxon>
        <taxon>Spermatophyta</taxon>
        <taxon>Magnoliopsida</taxon>
        <taxon>Liliopsida</taxon>
        <taxon>Poales</taxon>
        <taxon>Poaceae</taxon>
        <taxon>BOP clade</taxon>
        <taxon>Pooideae</taxon>
        <taxon>Triticodae</taxon>
        <taxon>Triticeae</taxon>
        <taxon>Triticinae</taxon>
        <taxon>Triticum</taxon>
    </lineage>
</organism>
<evidence type="ECO:0000313" key="3">
    <source>
        <dbReference type="Proteomes" id="UP000324705"/>
    </source>
</evidence>
<accession>A0A9R1QH58</accession>
<dbReference type="Gramene" id="TRITD3Bv1G106670.2">
    <property type="protein sequence ID" value="TRITD3Bv1G106670.2"/>
    <property type="gene ID" value="TRITD3Bv1G106670"/>
</dbReference>
<evidence type="ECO:0000313" key="2">
    <source>
        <dbReference type="EMBL" id="VAH76525.1"/>
    </source>
</evidence>